<dbReference type="EMBL" id="ML180309">
    <property type="protein sequence ID" value="THU77904.1"/>
    <property type="molecule type" value="Genomic_DNA"/>
</dbReference>
<sequence>MKKKLQLLTSTTLHDSPRLPIPPVSSLYVYDTYVCIEDSALATSSRYISIYIAFY</sequence>
<organism evidence="1 3">
    <name type="scientific">Dendrothele bispora (strain CBS 962.96)</name>
    <dbReference type="NCBI Taxonomy" id="1314807"/>
    <lineage>
        <taxon>Eukaryota</taxon>
        <taxon>Fungi</taxon>
        <taxon>Dikarya</taxon>
        <taxon>Basidiomycota</taxon>
        <taxon>Agaricomycotina</taxon>
        <taxon>Agaricomycetes</taxon>
        <taxon>Agaricomycetidae</taxon>
        <taxon>Agaricales</taxon>
        <taxon>Agaricales incertae sedis</taxon>
        <taxon>Dendrothele</taxon>
    </lineage>
</organism>
<evidence type="ECO:0000313" key="2">
    <source>
        <dbReference type="EMBL" id="THU92998.1"/>
    </source>
</evidence>
<evidence type="ECO:0000313" key="1">
    <source>
        <dbReference type="EMBL" id="THU77904.1"/>
    </source>
</evidence>
<reference evidence="1 3" key="1">
    <citation type="journal article" date="2019" name="Nat. Ecol. Evol.">
        <title>Megaphylogeny resolves global patterns of mushroom evolution.</title>
        <authorList>
            <person name="Varga T."/>
            <person name="Krizsan K."/>
            <person name="Foldi C."/>
            <person name="Dima B."/>
            <person name="Sanchez-Garcia M."/>
            <person name="Sanchez-Ramirez S."/>
            <person name="Szollosi G.J."/>
            <person name="Szarkandi J.G."/>
            <person name="Papp V."/>
            <person name="Albert L."/>
            <person name="Andreopoulos W."/>
            <person name="Angelini C."/>
            <person name="Antonin V."/>
            <person name="Barry K.W."/>
            <person name="Bougher N.L."/>
            <person name="Buchanan P."/>
            <person name="Buyck B."/>
            <person name="Bense V."/>
            <person name="Catcheside P."/>
            <person name="Chovatia M."/>
            <person name="Cooper J."/>
            <person name="Damon W."/>
            <person name="Desjardin D."/>
            <person name="Finy P."/>
            <person name="Geml J."/>
            <person name="Haridas S."/>
            <person name="Hughes K."/>
            <person name="Justo A."/>
            <person name="Karasinski D."/>
            <person name="Kautmanova I."/>
            <person name="Kiss B."/>
            <person name="Kocsube S."/>
            <person name="Kotiranta H."/>
            <person name="LaButti K.M."/>
            <person name="Lechner B.E."/>
            <person name="Liimatainen K."/>
            <person name="Lipzen A."/>
            <person name="Lukacs Z."/>
            <person name="Mihaltcheva S."/>
            <person name="Morgado L.N."/>
            <person name="Niskanen T."/>
            <person name="Noordeloos M.E."/>
            <person name="Ohm R.A."/>
            <person name="Ortiz-Santana B."/>
            <person name="Ovrebo C."/>
            <person name="Racz N."/>
            <person name="Riley R."/>
            <person name="Savchenko A."/>
            <person name="Shiryaev A."/>
            <person name="Soop K."/>
            <person name="Spirin V."/>
            <person name="Szebenyi C."/>
            <person name="Tomsovsky M."/>
            <person name="Tulloss R.E."/>
            <person name="Uehling J."/>
            <person name="Grigoriev I.V."/>
            <person name="Vagvolgyi C."/>
            <person name="Papp T."/>
            <person name="Martin F.M."/>
            <person name="Miettinen O."/>
            <person name="Hibbett D.S."/>
            <person name="Nagy L.G."/>
        </authorList>
    </citation>
    <scope>NUCLEOTIDE SEQUENCE [LARGE SCALE GENOMIC DNA]</scope>
    <source>
        <strain evidence="1 3">CBS 962.96</strain>
    </source>
</reference>
<evidence type="ECO:0000313" key="3">
    <source>
        <dbReference type="Proteomes" id="UP000297245"/>
    </source>
</evidence>
<accession>A0A4S8KQ95</accession>
<gene>
    <name evidence="2" type="ORF">K435DRAFT_780046</name>
    <name evidence="1" type="ORF">K435DRAFT_786481</name>
</gene>
<keyword evidence="3" id="KW-1185">Reference proteome</keyword>
<dbReference type="AlphaFoldDB" id="A0A4S8KQ95"/>
<proteinExistence type="predicted"/>
<dbReference type="Proteomes" id="UP000297245">
    <property type="component" value="Unassembled WGS sequence"/>
</dbReference>
<dbReference type="EMBL" id="ML179262">
    <property type="protein sequence ID" value="THU92998.1"/>
    <property type="molecule type" value="Genomic_DNA"/>
</dbReference>
<protein>
    <submittedName>
        <fullName evidence="1">Uncharacterized protein</fullName>
    </submittedName>
</protein>
<name>A0A4S8KQ95_DENBC</name>